<accession>A0ABV0JRZ0</accession>
<reference evidence="10 11" key="1">
    <citation type="submission" date="2022-04" db="EMBL/GenBank/DDBJ databases">
        <title>Positive selection, recombination, and allopatry shape intraspecific diversity of widespread and dominant cyanobacteria.</title>
        <authorList>
            <person name="Wei J."/>
            <person name="Shu W."/>
            <person name="Hu C."/>
        </authorList>
    </citation>
    <scope>NUCLEOTIDE SEQUENCE [LARGE SCALE GENOMIC DNA]</scope>
    <source>
        <strain evidence="10 11">GB2-A5</strain>
    </source>
</reference>
<keyword evidence="2" id="KW-0489">Methyltransferase</keyword>
<keyword evidence="6" id="KW-0238">DNA-binding</keyword>
<evidence type="ECO:0000259" key="9">
    <source>
        <dbReference type="Pfam" id="PF01555"/>
    </source>
</evidence>
<keyword evidence="11" id="KW-1185">Reference proteome</keyword>
<comment type="similarity">
    <text evidence="1">Belongs to the N(4)/N(6)-methyltransferase family. N(4) subfamily.</text>
</comment>
<comment type="caution">
    <text evidence="10">The sequence shown here is derived from an EMBL/GenBank/DDBJ whole genome shotgun (WGS) entry which is preliminary data.</text>
</comment>
<evidence type="ECO:0000256" key="6">
    <source>
        <dbReference type="ARBA" id="ARBA00023125"/>
    </source>
</evidence>
<keyword evidence="4" id="KW-0949">S-adenosyl-L-methionine</keyword>
<evidence type="ECO:0000256" key="7">
    <source>
        <dbReference type="ARBA" id="ARBA00049120"/>
    </source>
</evidence>
<dbReference type="InterPro" id="IPR002941">
    <property type="entry name" value="DNA_methylase_N4/N6"/>
</dbReference>
<evidence type="ECO:0000256" key="4">
    <source>
        <dbReference type="ARBA" id="ARBA00022691"/>
    </source>
</evidence>
<dbReference type="EMBL" id="JAMPKK010000039">
    <property type="protein sequence ID" value="MEP0866233.1"/>
    <property type="molecule type" value="Genomic_DNA"/>
</dbReference>
<dbReference type="PROSITE" id="PS00093">
    <property type="entry name" value="N4_MTASE"/>
    <property type="match status" value="1"/>
</dbReference>
<name>A0ABV0JRZ0_9CYAN</name>
<gene>
    <name evidence="10" type="ORF">NDI37_17365</name>
</gene>
<evidence type="ECO:0000256" key="5">
    <source>
        <dbReference type="ARBA" id="ARBA00022747"/>
    </source>
</evidence>
<dbReference type="Proteomes" id="UP001442494">
    <property type="component" value="Unassembled WGS sequence"/>
</dbReference>
<dbReference type="Gene3D" id="3.40.50.150">
    <property type="entry name" value="Vaccinia Virus protein VP39"/>
    <property type="match status" value="1"/>
</dbReference>
<keyword evidence="3" id="KW-0808">Transferase</keyword>
<feature type="domain" description="DNA methylase N-4/N-6" evidence="9">
    <location>
        <begin position="35"/>
        <end position="290"/>
    </location>
</feature>
<sequence length="333" mass="37959">MIAMILESPLYTTNYGAAYIGDSLELLDCIEPDSIDLVITSPPFALLREKSYGNVDQEAYIDWLFAFCKKVYRILAPQGSFVLDLGGAYQSKRPVRSLYNYRILIKLCDELDFRLAEEFFWYNPSKLPSPIEWVNKRKIRAKDAVNTVWWLSKTDNPKANVSKVLVPYSERMKKLHENPEKYYKPKERPSGHDIGTSFATNNGGAIPSNLLQIPNTESNSRYIQLCKAVGIPAHPARFPQKLPLFFINFLTELGDTVLDIFAGSNTTGFAAETVQRRWIAFEQNPSYLAASAFRFLDANENNDAAAKLFEKLLRKQEKIKITPSETQLHHSFI</sequence>
<organism evidence="10 11">
    <name type="scientific">Funiculus sociatus GB2-A5</name>
    <dbReference type="NCBI Taxonomy" id="2933946"/>
    <lineage>
        <taxon>Bacteria</taxon>
        <taxon>Bacillati</taxon>
        <taxon>Cyanobacteriota</taxon>
        <taxon>Cyanophyceae</taxon>
        <taxon>Coleofasciculales</taxon>
        <taxon>Coleofasciculaceae</taxon>
        <taxon>Funiculus</taxon>
    </lineage>
</organism>
<keyword evidence="5" id="KW-0680">Restriction system</keyword>
<dbReference type="Pfam" id="PF01555">
    <property type="entry name" value="N6_N4_Mtase"/>
    <property type="match status" value="1"/>
</dbReference>
<comment type="catalytic activity">
    <reaction evidence="7">
        <text>a 2'-deoxycytidine in DNA + S-adenosyl-L-methionine = an N(4)-methyl-2'-deoxycytidine in DNA + S-adenosyl-L-homocysteine + H(+)</text>
        <dbReference type="Rhea" id="RHEA:16857"/>
        <dbReference type="Rhea" id="RHEA-COMP:11369"/>
        <dbReference type="Rhea" id="RHEA-COMP:13674"/>
        <dbReference type="ChEBI" id="CHEBI:15378"/>
        <dbReference type="ChEBI" id="CHEBI:57856"/>
        <dbReference type="ChEBI" id="CHEBI:59789"/>
        <dbReference type="ChEBI" id="CHEBI:85452"/>
        <dbReference type="ChEBI" id="CHEBI:137933"/>
        <dbReference type="EC" id="2.1.1.113"/>
    </reaction>
</comment>
<dbReference type="InterPro" id="IPR017985">
    <property type="entry name" value="MeTrfase_CN4_CS"/>
</dbReference>
<evidence type="ECO:0000313" key="10">
    <source>
        <dbReference type="EMBL" id="MEP0866233.1"/>
    </source>
</evidence>
<dbReference type="EC" id="2.1.1.-" evidence="8"/>
<evidence type="ECO:0000256" key="8">
    <source>
        <dbReference type="RuleBase" id="RU362026"/>
    </source>
</evidence>
<evidence type="ECO:0000256" key="2">
    <source>
        <dbReference type="ARBA" id="ARBA00022603"/>
    </source>
</evidence>
<dbReference type="InterPro" id="IPR001091">
    <property type="entry name" value="RM_Methyltransferase"/>
</dbReference>
<dbReference type="SUPFAM" id="SSF53335">
    <property type="entry name" value="S-adenosyl-L-methionine-dependent methyltransferases"/>
    <property type="match status" value="1"/>
</dbReference>
<proteinExistence type="inferred from homology"/>
<protein>
    <recommendedName>
        <fullName evidence="8">Methyltransferase</fullName>
        <ecNumber evidence="8">2.1.1.-</ecNumber>
    </recommendedName>
</protein>
<dbReference type="InterPro" id="IPR029063">
    <property type="entry name" value="SAM-dependent_MTases_sf"/>
</dbReference>
<evidence type="ECO:0000256" key="3">
    <source>
        <dbReference type="ARBA" id="ARBA00022679"/>
    </source>
</evidence>
<evidence type="ECO:0000313" key="11">
    <source>
        <dbReference type="Proteomes" id="UP001442494"/>
    </source>
</evidence>
<dbReference type="PRINTS" id="PR00508">
    <property type="entry name" value="S21N4MTFRASE"/>
</dbReference>
<evidence type="ECO:0000256" key="1">
    <source>
        <dbReference type="ARBA" id="ARBA00010203"/>
    </source>
</evidence>